<dbReference type="AlphaFoldDB" id="A0AAD4ZK35"/>
<organism evidence="3 4">
    <name type="scientific">Prunus dulcis</name>
    <name type="common">Almond</name>
    <name type="synonym">Amygdalus dulcis</name>
    <dbReference type="NCBI Taxonomy" id="3755"/>
    <lineage>
        <taxon>Eukaryota</taxon>
        <taxon>Viridiplantae</taxon>
        <taxon>Streptophyta</taxon>
        <taxon>Embryophyta</taxon>
        <taxon>Tracheophyta</taxon>
        <taxon>Spermatophyta</taxon>
        <taxon>Magnoliopsida</taxon>
        <taxon>eudicotyledons</taxon>
        <taxon>Gunneridae</taxon>
        <taxon>Pentapetalae</taxon>
        <taxon>rosids</taxon>
        <taxon>fabids</taxon>
        <taxon>Rosales</taxon>
        <taxon>Rosaceae</taxon>
        <taxon>Amygdaloideae</taxon>
        <taxon>Amygdaleae</taxon>
        <taxon>Prunus</taxon>
    </lineage>
</organism>
<accession>A0AAD4ZK35</accession>
<evidence type="ECO:0000256" key="1">
    <source>
        <dbReference type="SAM" id="MobiDB-lite"/>
    </source>
</evidence>
<comment type="caution">
    <text evidence="3">The sequence shown here is derived from an EMBL/GenBank/DDBJ whole genome shotgun (WGS) entry which is preliminary data.</text>
</comment>
<dbReference type="Pfam" id="PF14111">
    <property type="entry name" value="DUF4283"/>
    <property type="match status" value="1"/>
</dbReference>
<dbReference type="PANTHER" id="PTHR31286">
    <property type="entry name" value="GLYCINE-RICH CELL WALL STRUCTURAL PROTEIN 1.8-LIKE"/>
    <property type="match status" value="1"/>
</dbReference>
<dbReference type="PANTHER" id="PTHR31286:SF99">
    <property type="entry name" value="DUF4283 DOMAIN-CONTAINING PROTEIN"/>
    <property type="match status" value="1"/>
</dbReference>
<evidence type="ECO:0000259" key="2">
    <source>
        <dbReference type="Pfam" id="PF14111"/>
    </source>
</evidence>
<keyword evidence="4" id="KW-1185">Reference proteome</keyword>
<dbReference type="InterPro" id="IPR040256">
    <property type="entry name" value="At4g02000-like"/>
</dbReference>
<sequence>MNPQLVANSSHTRSRSSSPRAPPNPTRNSLLAPSIIQRGRFTFTMENNKTRVSTIALASSVQGHFESFCLVGKVFGIPVPRRAIRNRLKSDWKNLHNEVSVDHIDRDWYKIEFCCEEDVEHVMKNRPWFVQGQIFALQRWRPDFSPFHATSPLFVGQEFPFYHYTIRTLKFLVIWSPFLRPQLVSTKLL</sequence>
<feature type="region of interest" description="Disordered" evidence="1">
    <location>
        <begin position="1"/>
        <end position="30"/>
    </location>
</feature>
<dbReference type="InterPro" id="IPR025558">
    <property type="entry name" value="DUF4283"/>
</dbReference>
<feature type="domain" description="DUF4283" evidence="2">
    <location>
        <begin position="68"/>
        <end position="146"/>
    </location>
</feature>
<proteinExistence type="predicted"/>
<dbReference type="EMBL" id="JAJFAZ020000001">
    <property type="protein sequence ID" value="KAI5349672.1"/>
    <property type="molecule type" value="Genomic_DNA"/>
</dbReference>
<feature type="compositionally biased region" description="Low complexity" evidence="1">
    <location>
        <begin position="7"/>
        <end position="19"/>
    </location>
</feature>
<evidence type="ECO:0000313" key="4">
    <source>
        <dbReference type="Proteomes" id="UP001054821"/>
    </source>
</evidence>
<name>A0AAD4ZK35_PRUDU</name>
<evidence type="ECO:0000313" key="3">
    <source>
        <dbReference type="EMBL" id="KAI5349672.1"/>
    </source>
</evidence>
<reference evidence="3 4" key="1">
    <citation type="journal article" date="2022" name="G3 (Bethesda)">
        <title>Whole-genome sequence and methylome profiling of the almond [Prunus dulcis (Mill.) D.A. Webb] cultivar 'Nonpareil'.</title>
        <authorList>
            <person name="D'Amico-Willman K.M."/>
            <person name="Ouma W.Z."/>
            <person name="Meulia T."/>
            <person name="Sideli G.M."/>
            <person name="Gradziel T.M."/>
            <person name="Fresnedo-Ramirez J."/>
        </authorList>
    </citation>
    <scope>NUCLEOTIDE SEQUENCE [LARGE SCALE GENOMIC DNA]</scope>
    <source>
        <strain evidence="3">Clone GOH B32 T37-40</strain>
    </source>
</reference>
<dbReference type="Proteomes" id="UP001054821">
    <property type="component" value="Chromosome 1"/>
</dbReference>
<protein>
    <recommendedName>
        <fullName evidence="2">DUF4283 domain-containing protein</fullName>
    </recommendedName>
</protein>
<gene>
    <name evidence="3" type="ORF">L3X38_002561</name>
</gene>